<accession>A7J7S1</accession>
<evidence type="ECO:0000313" key="4">
    <source>
        <dbReference type="Proteomes" id="UP000204095"/>
    </source>
</evidence>
<proteinExistence type="predicted"/>
<evidence type="ECO:0000256" key="1">
    <source>
        <dbReference type="SAM" id="MobiDB-lite"/>
    </source>
</evidence>
<dbReference type="OrthoDB" id="22117at10239"/>
<evidence type="ECO:0000256" key="2">
    <source>
        <dbReference type="SAM" id="Phobius"/>
    </source>
</evidence>
<feature type="transmembrane region" description="Helical" evidence="2">
    <location>
        <begin position="12"/>
        <end position="30"/>
    </location>
</feature>
<evidence type="ECO:0000313" key="3">
    <source>
        <dbReference type="EMBL" id="ABT15852.1"/>
    </source>
</evidence>
<keyword evidence="2" id="KW-0812">Transmembrane</keyword>
<keyword evidence="2" id="KW-0472">Membrane</keyword>
<dbReference type="KEGG" id="vg:5364602"/>
<sequence>MTLSKYLTLDNVLKTCLAIAVGILLYNIFFKKTEGYYNYQSIDKVSNHAYPMDYEDDEFAQEDDDVIVDPEDEVDEVVDDVEEVFDDSEESEDIVDEVVLDDSVDEEMYEYEESDEPYDDSADAEEDGVGEIPDEIYEEADSEEVEDEGVDAYNAYDFLYASDVEDGLQENFMLYENTVGEDVNYS</sequence>
<organismHost>
    <name type="scientific">Paramecium bursaria</name>
    <dbReference type="NCBI Taxonomy" id="74790"/>
</organismHost>
<dbReference type="GeneID" id="5364602"/>
<feature type="region of interest" description="Disordered" evidence="1">
    <location>
        <begin position="108"/>
        <end position="146"/>
    </location>
</feature>
<dbReference type="RefSeq" id="YP_001426199.1">
    <property type="nucleotide sequence ID" value="NC_008603.1"/>
</dbReference>
<reference evidence="3 4" key="1">
    <citation type="journal article" date="2007" name="Virology">
        <title>Sequence and annotation of the 314-kb MT325 and the 321-kb FR483 viruses that infect Chlorella Pbi.</title>
        <authorList>
            <person name="Fitzgerald L.A."/>
            <person name="Graves M.V."/>
            <person name="Li X."/>
            <person name="Feldblyum T."/>
            <person name="Hartigan J."/>
            <person name="Van Etten J.L."/>
        </authorList>
    </citation>
    <scope>NUCLEOTIDE SEQUENCE [LARGE SCALE GENOMIC DNA]</scope>
    <source>
        <strain evidence="3 4">FR483</strain>
    </source>
</reference>
<organism evidence="3 4">
    <name type="scientific">Paramecium bursaria Chlorella virus FR483</name>
    <name type="common">PBCV-FR483</name>
    <dbReference type="NCBI Taxonomy" id="399781"/>
    <lineage>
        <taxon>Viruses</taxon>
        <taxon>Varidnaviria</taxon>
        <taxon>Bamfordvirae</taxon>
        <taxon>Nucleocytoviricota</taxon>
        <taxon>Megaviricetes</taxon>
        <taxon>Algavirales</taxon>
        <taxon>Phycodnaviridae</taxon>
        <taxon>Chlorovirus</taxon>
        <taxon>Chlorovirus conductrix</taxon>
        <taxon>Paramecium bursaria Chlorella virus A1</taxon>
    </lineage>
</organism>
<dbReference type="EMBL" id="DQ890022">
    <property type="protein sequence ID" value="ABT15852.1"/>
    <property type="molecule type" value="Genomic_DNA"/>
</dbReference>
<name>A7J7S1_PBCVF</name>
<protein>
    <submittedName>
        <fullName evidence="3">Uncharacterized protein N567L</fullName>
    </submittedName>
</protein>
<keyword evidence="2" id="KW-1133">Transmembrane helix</keyword>
<gene>
    <name evidence="3" type="primary">N567L</name>
    <name evidence="3" type="ORF">FR483_N567L</name>
</gene>
<dbReference type="Proteomes" id="UP000204095">
    <property type="component" value="Segment"/>
</dbReference>